<proteinExistence type="predicted"/>
<sequence length="102" mass="10831">MWPSEVCALPGPALGDWAILLPGESPGLELKLELEKLTTVVDVDIWFVLEADIWFALVEIVVIEDVLVESVDRGPARDKLAVGEAAGYEVVSGTGTEVVVGG</sequence>
<evidence type="ECO:0000313" key="1">
    <source>
        <dbReference type="EMBL" id="KAB5591223.1"/>
    </source>
</evidence>
<reference evidence="1 2" key="1">
    <citation type="journal article" date="2019" name="Fungal Biol. Biotechnol.">
        <title>Draft genome sequence of fastidious pathogen Ceratobasidium theobromae, which causes vascular-streak dieback in Theobroma cacao.</title>
        <authorList>
            <person name="Ali S.S."/>
            <person name="Asman A."/>
            <person name="Shao J."/>
            <person name="Firmansyah A.P."/>
            <person name="Susilo A.W."/>
            <person name="Rosmana A."/>
            <person name="McMahon P."/>
            <person name="Junaid M."/>
            <person name="Guest D."/>
            <person name="Kheng T.Y."/>
            <person name="Meinhardt L.W."/>
            <person name="Bailey B.A."/>
        </authorList>
    </citation>
    <scope>NUCLEOTIDE SEQUENCE [LARGE SCALE GENOMIC DNA]</scope>
    <source>
        <strain evidence="1 2">CT2</strain>
    </source>
</reference>
<comment type="caution">
    <text evidence="1">The sequence shown here is derived from an EMBL/GenBank/DDBJ whole genome shotgun (WGS) entry which is preliminary data.</text>
</comment>
<keyword evidence="2" id="KW-1185">Reference proteome</keyword>
<name>A0A5N5QI57_9AGAM</name>
<accession>A0A5N5QI57</accession>
<dbReference type="EMBL" id="SSOP01000116">
    <property type="protein sequence ID" value="KAB5591223.1"/>
    <property type="molecule type" value="Genomic_DNA"/>
</dbReference>
<dbReference type="AlphaFoldDB" id="A0A5N5QI57"/>
<evidence type="ECO:0000313" key="2">
    <source>
        <dbReference type="Proteomes" id="UP000383932"/>
    </source>
</evidence>
<organism evidence="1 2">
    <name type="scientific">Ceratobasidium theobromae</name>
    <dbReference type="NCBI Taxonomy" id="1582974"/>
    <lineage>
        <taxon>Eukaryota</taxon>
        <taxon>Fungi</taxon>
        <taxon>Dikarya</taxon>
        <taxon>Basidiomycota</taxon>
        <taxon>Agaricomycotina</taxon>
        <taxon>Agaricomycetes</taxon>
        <taxon>Cantharellales</taxon>
        <taxon>Ceratobasidiaceae</taxon>
        <taxon>Ceratobasidium</taxon>
    </lineage>
</organism>
<protein>
    <submittedName>
        <fullName evidence="1">Uncharacterized protein</fullName>
    </submittedName>
</protein>
<dbReference type="Proteomes" id="UP000383932">
    <property type="component" value="Unassembled WGS sequence"/>
</dbReference>
<gene>
    <name evidence="1" type="ORF">CTheo_5340</name>
</gene>